<feature type="region of interest" description="Disordered" evidence="1">
    <location>
        <begin position="500"/>
        <end position="528"/>
    </location>
</feature>
<keyword evidence="4" id="KW-1185">Reference proteome</keyword>
<reference evidence="3 4" key="1">
    <citation type="submission" date="2024-07" db="EMBL/GenBank/DDBJ databases">
        <title>Chromosome-level genome assembly of the water stick insect Ranatra chinensis (Heteroptera: Nepidae).</title>
        <authorList>
            <person name="Liu X."/>
        </authorList>
    </citation>
    <scope>NUCLEOTIDE SEQUENCE [LARGE SCALE GENOMIC DNA]</scope>
    <source>
        <strain evidence="3">Cailab_2021Rc</strain>
        <tissue evidence="3">Muscle</tissue>
    </source>
</reference>
<feature type="compositionally biased region" description="Polar residues" evidence="1">
    <location>
        <begin position="844"/>
        <end position="874"/>
    </location>
</feature>
<feature type="compositionally biased region" description="Pro residues" evidence="1">
    <location>
        <begin position="84"/>
        <end position="96"/>
    </location>
</feature>
<feature type="region of interest" description="Disordered" evidence="1">
    <location>
        <begin position="425"/>
        <end position="474"/>
    </location>
</feature>
<protein>
    <recommendedName>
        <fullName evidence="2">CAP-Gly domain-containing protein</fullName>
    </recommendedName>
</protein>
<accession>A0ABD0Z730</accession>
<name>A0ABD0Z730_9HEMI</name>
<evidence type="ECO:0000256" key="1">
    <source>
        <dbReference type="SAM" id="MobiDB-lite"/>
    </source>
</evidence>
<dbReference type="Pfam" id="PF01302">
    <property type="entry name" value="CAP_GLY"/>
    <property type="match status" value="1"/>
</dbReference>
<evidence type="ECO:0000313" key="3">
    <source>
        <dbReference type="EMBL" id="KAL1139567.1"/>
    </source>
</evidence>
<feature type="region of interest" description="Disordered" evidence="1">
    <location>
        <begin position="608"/>
        <end position="677"/>
    </location>
</feature>
<dbReference type="PANTHER" id="PTHR18916">
    <property type="entry name" value="DYNACTIN 1-RELATED MICROTUBULE-BINDING"/>
    <property type="match status" value="1"/>
</dbReference>
<evidence type="ECO:0000313" key="4">
    <source>
        <dbReference type="Proteomes" id="UP001558652"/>
    </source>
</evidence>
<comment type="caution">
    <text evidence="3">The sequence shown here is derived from an EMBL/GenBank/DDBJ whole genome shotgun (WGS) entry which is preliminary data.</text>
</comment>
<feature type="region of interest" description="Disordered" evidence="1">
    <location>
        <begin position="774"/>
        <end position="805"/>
    </location>
</feature>
<feature type="compositionally biased region" description="Basic residues" evidence="1">
    <location>
        <begin position="69"/>
        <end position="79"/>
    </location>
</feature>
<dbReference type="InterPro" id="IPR036859">
    <property type="entry name" value="CAP-Gly_dom_sf"/>
</dbReference>
<proteinExistence type="predicted"/>
<feature type="compositionally biased region" description="Polar residues" evidence="1">
    <location>
        <begin position="914"/>
        <end position="927"/>
    </location>
</feature>
<dbReference type="Proteomes" id="UP001558652">
    <property type="component" value="Unassembled WGS sequence"/>
</dbReference>
<sequence length="1041" mass="112690">MLSKGRNMFYQNKKQETTEMGESRIPVPGKSVSSPTGLSSRLASLSHRLRPNAGGGMLLGLLGPATRSKSSKRQQHHGRQQQDTPPPAPDSPPQQPAPNGVRPQRPTCFQKALEGHRSFRDPRQNGTPREDSETTEWEKVSGAHVGRRVVLGGCKWGVLRFYGPSELGGGLWCGVELDSAEGLNDGTVNGVRYFTCPPLRGVLAPEEKVAAPAPRPQPPPHDSGPRGLLVVAEPGGVSPDSGASSPPASRPPSFDGSAPLVSSRHSSSAGSLVPKAIAGSLQDASLQHSKHSSFEFDESLGILTPDQMTDFTVNYTLDDIGKTPSCDELSSLMLQDLEFSDLTMDSSKRNSLEVKDDRDSLPEDNSTFVSHDTLDATLVPYDDSCVRESEESGVSSLTVVNGDRSLNRDTCLSARGCDLSEELSDNIESKKSSDPLSSYCQVGKRDRLNRTPSVEDLPLDASESERKGGGSVVTGEDGCRGVVLPNSFITSITSITSLDNGYQGDGEWSRPASRGPPDHSPSAHQKLVKPRIDPMTDSDFFTESDADVHEEFSGNGHLVGNLIGKGGDRRARVIDGTLYGGGTPATANSGGCNHPCNSFTVNCSNRQNQRFSPTNEEMDSSGIYSDLDRKGEEQNYEEIKSLPEDDMEIQPPPSTTSLRGPGSPEGSIRTVSSRSDQSLKKLSPTAFTELINEQVNTIKNLVASSIESEYRYEPYEEIATQTVEEDLVAPVQQTAIREDPKVKPPVNNKMEPGFVKKYKMPKRNVVSKIKTMISSGTSARKENEEPGEQGAEVPRIVSKPPKKGRWDEVMSKISQGQAASTTQRLKEVKSKVFAGICLQPQLQPNAQARHNPSVTPTRKSCSTRSLPTPQSVTARSLRDISTLKSKSRRSRLRGSENCLPAQSQASSRNSSVSDLSQQTKASTPTSTHFKKRSCLGHSSCHYWHDKSKLVPGGWGQAVGIRLELLYAPDMVQYSVNTRASDYSRPLSGANTSVRERERIFGGGDIWCGGQPGRLQTGAPVPARILCRLSRDRTGVPPTPLV</sequence>
<dbReference type="EMBL" id="JBFDAA010000002">
    <property type="protein sequence ID" value="KAL1139567.1"/>
    <property type="molecule type" value="Genomic_DNA"/>
</dbReference>
<gene>
    <name evidence="3" type="ORF">AAG570_006549</name>
</gene>
<organism evidence="3 4">
    <name type="scientific">Ranatra chinensis</name>
    <dbReference type="NCBI Taxonomy" id="642074"/>
    <lineage>
        <taxon>Eukaryota</taxon>
        <taxon>Metazoa</taxon>
        <taxon>Ecdysozoa</taxon>
        <taxon>Arthropoda</taxon>
        <taxon>Hexapoda</taxon>
        <taxon>Insecta</taxon>
        <taxon>Pterygota</taxon>
        <taxon>Neoptera</taxon>
        <taxon>Paraneoptera</taxon>
        <taxon>Hemiptera</taxon>
        <taxon>Heteroptera</taxon>
        <taxon>Panheteroptera</taxon>
        <taxon>Nepomorpha</taxon>
        <taxon>Nepidae</taxon>
        <taxon>Ranatrinae</taxon>
        <taxon>Ranatra</taxon>
    </lineage>
</organism>
<feature type="region of interest" description="Disordered" evidence="1">
    <location>
        <begin position="1"/>
        <end position="139"/>
    </location>
</feature>
<dbReference type="SMART" id="SM01052">
    <property type="entry name" value="CAP_GLY"/>
    <property type="match status" value="1"/>
</dbReference>
<dbReference type="PANTHER" id="PTHR18916:SF93">
    <property type="entry name" value="RESTIN HOMOLOG"/>
    <property type="match status" value="1"/>
</dbReference>
<feature type="compositionally biased region" description="Basic and acidic residues" evidence="1">
    <location>
        <begin position="626"/>
        <end position="643"/>
    </location>
</feature>
<dbReference type="PROSITE" id="PS50245">
    <property type="entry name" value="CAP_GLY_2"/>
    <property type="match status" value="1"/>
</dbReference>
<dbReference type="SUPFAM" id="SSF74924">
    <property type="entry name" value="Cap-Gly domain"/>
    <property type="match status" value="1"/>
</dbReference>
<feature type="compositionally biased region" description="Low complexity" evidence="1">
    <location>
        <begin position="901"/>
        <end position="913"/>
    </location>
</feature>
<dbReference type="AlphaFoldDB" id="A0ABD0Z730"/>
<feature type="region of interest" description="Disordered" evidence="1">
    <location>
        <begin position="844"/>
        <end position="931"/>
    </location>
</feature>
<feature type="domain" description="CAP-Gly" evidence="2">
    <location>
        <begin position="163"/>
        <end position="205"/>
    </location>
</feature>
<feature type="region of interest" description="Disordered" evidence="1">
    <location>
        <begin position="209"/>
        <end position="269"/>
    </location>
</feature>
<dbReference type="Gene3D" id="2.30.30.190">
    <property type="entry name" value="CAP Gly-rich-like domain"/>
    <property type="match status" value="1"/>
</dbReference>
<feature type="compositionally biased region" description="Low complexity" evidence="1">
    <location>
        <begin position="234"/>
        <end position="253"/>
    </location>
</feature>
<dbReference type="InterPro" id="IPR000938">
    <property type="entry name" value="CAP-Gly_domain"/>
</dbReference>
<feature type="compositionally biased region" description="Pro residues" evidence="1">
    <location>
        <begin position="213"/>
        <end position="222"/>
    </location>
</feature>
<feature type="compositionally biased region" description="Basic and acidic residues" evidence="1">
    <location>
        <begin position="113"/>
        <end position="139"/>
    </location>
</feature>
<evidence type="ECO:0000259" key="2">
    <source>
        <dbReference type="PROSITE" id="PS50245"/>
    </source>
</evidence>